<dbReference type="EMBL" id="DF967972">
    <property type="protein sequence ID" value="GAP13943.1"/>
    <property type="molecule type" value="Genomic_DNA"/>
</dbReference>
<feature type="transmembrane region" description="Helical" evidence="1">
    <location>
        <begin position="485"/>
        <end position="502"/>
    </location>
</feature>
<protein>
    <submittedName>
        <fullName evidence="2">O-antigen ligase like membrane protein</fullName>
    </submittedName>
</protein>
<sequence length="517" mass="58480">MNPAQTEPPAVIRSSKLDRIIEILWAGALILLPVTSAPYIIKFTGTLVAPPSAILIGILLIIALLPRILRRGTIPIEAAPLFFFVLLAIVSTGLSFFIDLPTFKNANPWKEALEAFITIGIGISFFLVCATLPKGEDGFRKALRWITIGGIVMVVFSLVEAYFIFVRNTQFAPWYIWLEETLVTPRPFSRGLQRLYGMTFEPSWFTHQLVMLYIPIWLGASFLRISVFKFRFLHLSVENILLAVSLFLFLLAKPRVSLLAALLIFAFIFFRLNSAIFKRLQKRLRRRYPGQTDRAKQWSNLGIVAGMIFIYLLLAAILIVILLQDPRMTLLFTYPPTLSEIGRALLLDENTLLELSKRFRFMERVIYWVSGWRVFGDYPIFGVGPGNSGFFFLDKVPFLGWTSIEVRDLLTNATFLPNIKSLWVRLLAETGLVGFSIFVSWIITLWRSTRSTLQSTLPYHKLIAFVCQLMLIALIAEGFSIDSFALPYLWVAAGLAAAAGASHRENISRSRAPEAQV</sequence>
<dbReference type="AlphaFoldDB" id="A0A0S7B9B0"/>
<reference evidence="2" key="1">
    <citation type="submission" date="2015-07" db="EMBL/GenBank/DDBJ databases">
        <title>Draft Genome Sequences of Anaerolinea thermolimosa IMO-1, Bellilinea caldifistulae GOMI-1, Leptolinea tardivitalis YMTK-2, Levilinea saccharolytica KIBI-1,Longilinea arvoryzae KOME-1, Previously Described as Members of the Anaerolineaceae (Chloroflexi).</title>
        <authorList>
            <person name="Sekiguchi Y."/>
            <person name="Ohashi A."/>
            <person name="Matsuura N."/>
            <person name="Tourlousse M.D."/>
        </authorList>
    </citation>
    <scope>NUCLEOTIDE SEQUENCE [LARGE SCALE GENOMIC DNA]</scope>
    <source>
        <strain evidence="2">KOME-1</strain>
    </source>
</reference>
<proteinExistence type="predicted"/>
<keyword evidence="1" id="KW-0472">Membrane</keyword>
<feature type="transmembrane region" description="Helical" evidence="1">
    <location>
        <begin position="81"/>
        <end position="100"/>
    </location>
</feature>
<keyword evidence="3" id="KW-1185">Reference proteome</keyword>
<name>A0A0S7B9B0_9CHLR</name>
<accession>A0A0S7B9B0</accession>
<evidence type="ECO:0000313" key="2">
    <source>
        <dbReference type="EMBL" id="GAP13943.1"/>
    </source>
</evidence>
<dbReference type="PANTHER" id="PTHR37422:SF23">
    <property type="entry name" value="TEICHURONIC ACID BIOSYNTHESIS PROTEIN TUAE"/>
    <property type="match status" value="1"/>
</dbReference>
<feature type="transmembrane region" description="Helical" evidence="1">
    <location>
        <begin position="23"/>
        <end position="41"/>
    </location>
</feature>
<feature type="transmembrane region" description="Helical" evidence="1">
    <location>
        <begin position="47"/>
        <end position="69"/>
    </location>
</feature>
<feature type="transmembrane region" description="Helical" evidence="1">
    <location>
        <begin position="422"/>
        <end position="446"/>
    </location>
</feature>
<dbReference type="OrthoDB" id="154631at2"/>
<feature type="transmembrane region" description="Helical" evidence="1">
    <location>
        <begin position="298"/>
        <end position="323"/>
    </location>
</feature>
<dbReference type="GO" id="GO:0016874">
    <property type="term" value="F:ligase activity"/>
    <property type="evidence" value="ECO:0007669"/>
    <property type="project" value="UniProtKB-KW"/>
</dbReference>
<feature type="transmembrane region" description="Helical" evidence="1">
    <location>
        <begin position="112"/>
        <end position="133"/>
    </location>
</feature>
<evidence type="ECO:0000313" key="3">
    <source>
        <dbReference type="Proteomes" id="UP000055060"/>
    </source>
</evidence>
<feature type="transmembrane region" description="Helical" evidence="1">
    <location>
        <begin position="232"/>
        <end position="252"/>
    </location>
</feature>
<dbReference type="InterPro" id="IPR051533">
    <property type="entry name" value="WaaL-like"/>
</dbReference>
<feature type="transmembrane region" description="Helical" evidence="1">
    <location>
        <begin position="258"/>
        <end position="277"/>
    </location>
</feature>
<keyword evidence="1" id="KW-1133">Transmembrane helix</keyword>
<dbReference type="STRING" id="360412.LARV_01702"/>
<feature type="transmembrane region" description="Helical" evidence="1">
    <location>
        <begin position="145"/>
        <end position="165"/>
    </location>
</feature>
<organism evidence="2">
    <name type="scientific">Longilinea arvoryzae</name>
    <dbReference type="NCBI Taxonomy" id="360412"/>
    <lineage>
        <taxon>Bacteria</taxon>
        <taxon>Bacillati</taxon>
        <taxon>Chloroflexota</taxon>
        <taxon>Anaerolineae</taxon>
        <taxon>Anaerolineales</taxon>
        <taxon>Anaerolineaceae</taxon>
        <taxon>Longilinea</taxon>
    </lineage>
</organism>
<dbReference type="RefSeq" id="WP_075073240.1">
    <property type="nucleotide sequence ID" value="NZ_DF967972.1"/>
</dbReference>
<gene>
    <name evidence="2" type="ORF">LARV_01702</name>
</gene>
<keyword evidence="2" id="KW-0436">Ligase</keyword>
<dbReference type="PANTHER" id="PTHR37422">
    <property type="entry name" value="TEICHURONIC ACID BIOSYNTHESIS PROTEIN TUAE"/>
    <property type="match status" value="1"/>
</dbReference>
<keyword evidence="1" id="KW-0812">Transmembrane</keyword>
<feature type="transmembrane region" description="Helical" evidence="1">
    <location>
        <begin position="204"/>
        <end position="225"/>
    </location>
</feature>
<evidence type="ECO:0000256" key="1">
    <source>
        <dbReference type="SAM" id="Phobius"/>
    </source>
</evidence>
<dbReference type="Proteomes" id="UP000055060">
    <property type="component" value="Unassembled WGS sequence"/>
</dbReference>
<feature type="transmembrane region" description="Helical" evidence="1">
    <location>
        <begin position="458"/>
        <end position="479"/>
    </location>
</feature>